<dbReference type="AlphaFoldDB" id="A0A7E4UP78"/>
<dbReference type="GO" id="GO:0000978">
    <property type="term" value="F:RNA polymerase II cis-regulatory region sequence-specific DNA binding"/>
    <property type="evidence" value="ECO:0007669"/>
    <property type="project" value="TreeGrafter"/>
</dbReference>
<feature type="domain" description="DM" evidence="6">
    <location>
        <begin position="83"/>
        <end position="134"/>
    </location>
</feature>
<protein>
    <submittedName>
        <fullName evidence="8">DM domain-containing protein</fullName>
    </submittedName>
</protein>
<evidence type="ECO:0000259" key="6">
    <source>
        <dbReference type="PROSITE" id="PS50809"/>
    </source>
</evidence>
<dbReference type="PANTHER" id="PTHR12322">
    <property type="entry name" value="DOUBLESEX AND MAB-3 RELATED TRANSCRIPTION FACTOR DMRT"/>
    <property type="match status" value="1"/>
</dbReference>
<dbReference type="WBParaSite" id="Pan_g10853.t1">
    <property type="protein sequence ID" value="Pan_g10853.t1"/>
    <property type="gene ID" value="Pan_g10853"/>
</dbReference>
<keyword evidence="7" id="KW-1185">Reference proteome</keyword>
<sequence length="180" mass="19958">MAFLRRRTSGQRASDQSTLNPRAVPVYPFSDYGYLPDFRPSLFNMMNMDPFSHFNALNAAAATAVAEKISGQLPGVNKRVYYCQRCLNHGRLEPRKNHKCECSFASCTCTKCILVEKRRVLNTQLHELEESVENAGNENSVEGISAGGDSALLEALNEEMSPFDEKGDLSGSGRIKGGWF</sequence>
<evidence type="ECO:0000256" key="4">
    <source>
        <dbReference type="ARBA" id="ARBA00023242"/>
    </source>
</evidence>
<evidence type="ECO:0000256" key="2">
    <source>
        <dbReference type="ARBA" id="ARBA00022833"/>
    </source>
</evidence>
<comment type="subcellular location">
    <subcellularLocation>
        <location evidence="5">Nucleus</location>
    </subcellularLocation>
</comment>
<feature type="DNA-binding region" description="DM" evidence="5">
    <location>
        <begin position="83"/>
        <end position="134"/>
    </location>
</feature>
<dbReference type="PROSITE" id="PS50809">
    <property type="entry name" value="DM_2"/>
    <property type="match status" value="1"/>
</dbReference>
<dbReference type="SMART" id="SM00301">
    <property type="entry name" value="DM"/>
    <property type="match status" value="1"/>
</dbReference>
<organism evidence="7 8">
    <name type="scientific">Panagrellus redivivus</name>
    <name type="common">Microworm</name>
    <dbReference type="NCBI Taxonomy" id="6233"/>
    <lineage>
        <taxon>Eukaryota</taxon>
        <taxon>Metazoa</taxon>
        <taxon>Ecdysozoa</taxon>
        <taxon>Nematoda</taxon>
        <taxon>Chromadorea</taxon>
        <taxon>Rhabditida</taxon>
        <taxon>Tylenchina</taxon>
        <taxon>Panagrolaimomorpha</taxon>
        <taxon>Panagrolaimoidea</taxon>
        <taxon>Panagrolaimidae</taxon>
        <taxon>Panagrellus</taxon>
    </lineage>
</organism>
<dbReference type="GO" id="GO:0007548">
    <property type="term" value="P:sex differentiation"/>
    <property type="evidence" value="ECO:0007669"/>
    <property type="project" value="TreeGrafter"/>
</dbReference>
<evidence type="ECO:0000313" key="7">
    <source>
        <dbReference type="Proteomes" id="UP000492821"/>
    </source>
</evidence>
<dbReference type="GO" id="GO:0005634">
    <property type="term" value="C:nucleus"/>
    <property type="evidence" value="ECO:0007669"/>
    <property type="project" value="UniProtKB-SubCell"/>
</dbReference>
<dbReference type="Pfam" id="PF00751">
    <property type="entry name" value="DM"/>
    <property type="match status" value="1"/>
</dbReference>
<dbReference type="InterPro" id="IPR001275">
    <property type="entry name" value="DM_DNA-bd"/>
</dbReference>
<accession>A0A7E4UP78</accession>
<name>A0A7E4UP78_PANRE</name>
<evidence type="ECO:0000256" key="5">
    <source>
        <dbReference type="PROSITE-ProRule" id="PRU00070"/>
    </source>
</evidence>
<dbReference type="Proteomes" id="UP000492821">
    <property type="component" value="Unassembled WGS sequence"/>
</dbReference>
<keyword evidence="1 5" id="KW-0479">Metal-binding</keyword>
<dbReference type="InterPro" id="IPR026607">
    <property type="entry name" value="DMRT"/>
</dbReference>
<evidence type="ECO:0000256" key="3">
    <source>
        <dbReference type="ARBA" id="ARBA00023125"/>
    </source>
</evidence>
<keyword evidence="4 5" id="KW-0539">Nucleus</keyword>
<evidence type="ECO:0000256" key="1">
    <source>
        <dbReference type="ARBA" id="ARBA00022723"/>
    </source>
</evidence>
<reference evidence="7" key="1">
    <citation type="journal article" date="2013" name="Genetics">
        <title>The draft genome and transcriptome of Panagrellus redivivus are shaped by the harsh demands of a free-living lifestyle.</title>
        <authorList>
            <person name="Srinivasan J."/>
            <person name="Dillman A.R."/>
            <person name="Macchietto M.G."/>
            <person name="Heikkinen L."/>
            <person name="Lakso M."/>
            <person name="Fracchia K.M."/>
            <person name="Antoshechkin I."/>
            <person name="Mortazavi A."/>
            <person name="Wong G."/>
            <person name="Sternberg P.W."/>
        </authorList>
    </citation>
    <scope>NUCLEOTIDE SEQUENCE [LARGE SCALE GENOMIC DNA]</scope>
    <source>
        <strain evidence="7">MT8872</strain>
    </source>
</reference>
<dbReference type="InterPro" id="IPR036407">
    <property type="entry name" value="DM_DNA-bd_sf"/>
</dbReference>
<dbReference type="PANTHER" id="PTHR12322:SF116">
    <property type="entry name" value="DOUBLESEX-MAB RELATED 99B"/>
    <property type="match status" value="1"/>
</dbReference>
<keyword evidence="2 5" id="KW-0862">Zinc</keyword>
<keyword evidence="3 5" id="KW-0238">DNA-binding</keyword>
<reference evidence="8" key="2">
    <citation type="submission" date="2020-10" db="UniProtKB">
        <authorList>
            <consortium name="WormBaseParasite"/>
        </authorList>
    </citation>
    <scope>IDENTIFICATION</scope>
</reference>
<proteinExistence type="predicted"/>
<dbReference type="GO" id="GO:0000981">
    <property type="term" value="F:DNA-binding transcription factor activity, RNA polymerase II-specific"/>
    <property type="evidence" value="ECO:0007669"/>
    <property type="project" value="TreeGrafter"/>
</dbReference>
<dbReference type="Gene3D" id="4.10.1040.10">
    <property type="entry name" value="DM DNA-binding domain"/>
    <property type="match status" value="1"/>
</dbReference>
<evidence type="ECO:0000313" key="8">
    <source>
        <dbReference type="WBParaSite" id="Pan_g10853.t1"/>
    </source>
</evidence>
<dbReference type="PROSITE" id="PS40000">
    <property type="entry name" value="DM_1"/>
    <property type="match status" value="1"/>
</dbReference>
<dbReference type="GO" id="GO:0046872">
    <property type="term" value="F:metal ion binding"/>
    <property type="evidence" value="ECO:0007669"/>
    <property type="project" value="UniProtKB-KW"/>
</dbReference>
<dbReference type="SUPFAM" id="SSF82927">
    <property type="entry name" value="Cysteine-rich DNA binding domain, (DM domain)"/>
    <property type="match status" value="1"/>
</dbReference>